<sequence>MRKRSSKRKMIAGLLALVMVVSAAIGNITLNSLANNDTVGFEPQVLNEETTSFLRNLGAHISVDVSKAEYDSYLAENAGIFPGVYVGADSAGQIRVYFAAVGADGKATRREDGSVDELFPVSNYTVTATFGDGIYAQAGASVNSLDATKAAVVYDQASTGAYPLAATAYDSTALKTLKFDMGLLQTVEGEATVSWYAPFTFALSGYVAPAPAPQAESGAESLEGSSTEEPAAEENEATTNNKMGRAFLNVAPLAGETGDTKNLVLDKTAKANNDGTYTITLDAYAKGIVTSTKERVPADIVLVLDESGSMAWRFEYEKIASTKWQDNATYGMLVTGQFVLLTRQWSYRDNAYIYLNGRDRYYGDLYKQLSTTTRQTALKNAVNTFLESVNQDAIANGVNHRVAIVGFSDSARVFNGRSTISDNYGRAWKDAGTPDGLSTLKSSVSRLGAVGATNSGDGMTKANSVMAAAPSTTDGKDRNQVVIMFTDGVPTTGSDFNDEVANKAIAQAKSLKDKKATVYSVGILGGANPGFDPTTNIDKYMNYVSSNYPAATSLSAPGTGGDYTKGYYLTATKSSELSEIFQKIAESTQTNTVTLNEKSVLTDIISDYFVLNSGSPDDVNVYTQAFAGYDADENPIWDERTLFEDAYVSIDTATKKISVTNFNYKENFITNDMDGNGTTGDLNGEKLVVEVTVKRAPSFIGGNDVETNNGAAIYADGTSTDPVKNFPEPDVDVSLLYGFEVKDHSIYVGDNWDEVVNLFTDDAGVPYKINNGPYLLGGTATNEFVTIVYTVTDEEDNVVGTYTVQPGQETGTWNPSVDKNKLLEENQTFTVTASVKPLPKAEGEPGVQSTSAEAEGKVYVYKPKVEVSDTKINLGDSTTVSERLDSTKTTWHCDTTDTELPELRTSAPVLNYEFNFIAGSNNEGADTYAPETCSDFTVTVKRRDKLGGTEGDITRYAIIENTKVISCADNHVGNDSEANHNFTIHVVVQMAKLTINKTINEFEQAYGDAIFTFNAKNEKTGVVYSGVIVIGEDDKLEGSVEIDLPVGKYTVTELRTKQYTLQGDNNITVSVTKEGGSVSFINHLTYKYYSSDADQVTNKVRMVDGEPVITPVRTTIKGPVVKVPVLPETTN</sequence>
<feature type="chain" id="PRO_5045881565" evidence="2">
    <location>
        <begin position="24"/>
        <end position="1131"/>
    </location>
</feature>
<reference evidence="4 5" key="1">
    <citation type="journal article" date="2022" name="Genome Biol. Evol.">
        <title>Host diet, physiology and behaviors set the stage for Lachnospiraceae cladogenesis.</title>
        <authorList>
            <person name="Vera-Ponce De Leon A."/>
            <person name="Schneider M."/>
            <person name="Jahnes B.C."/>
            <person name="Sadowski V."/>
            <person name="Camuy-Velez L.A."/>
            <person name="Duan J."/>
            <person name="Sabree Z.L."/>
        </authorList>
    </citation>
    <scope>NUCLEOTIDE SEQUENCE [LARGE SCALE GENOMIC DNA]</scope>
    <source>
        <strain evidence="4 5">PAL227</strain>
    </source>
</reference>
<dbReference type="SUPFAM" id="SSF53300">
    <property type="entry name" value="vWA-like"/>
    <property type="match status" value="1"/>
</dbReference>
<dbReference type="PROSITE" id="PS50234">
    <property type="entry name" value="VWFA"/>
    <property type="match status" value="1"/>
</dbReference>
<evidence type="ECO:0000259" key="3">
    <source>
        <dbReference type="PROSITE" id="PS50234"/>
    </source>
</evidence>
<dbReference type="SMART" id="SM00327">
    <property type="entry name" value="VWA"/>
    <property type="match status" value="1"/>
</dbReference>
<feature type="signal peptide" evidence="2">
    <location>
        <begin position="1"/>
        <end position="23"/>
    </location>
</feature>
<evidence type="ECO:0000313" key="5">
    <source>
        <dbReference type="Proteomes" id="UP001523565"/>
    </source>
</evidence>
<dbReference type="InterPro" id="IPR002035">
    <property type="entry name" value="VWF_A"/>
</dbReference>
<evidence type="ECO:0000313" key="4">
    <source>
        <dbReference type="EMBL" id="MCP1111197.1"/>
    </source>
</evidence>
<name>A0ABT1EPI7_9FIRM</name>
<gene>
    <name evidence="4" type="ORF">NK118_13155</name>
</gene>
<accession>A0ABT1EPI7</accession>
<dbReference type="InterPro" id="IPR036465">
    <property type="entry name" value="vWFA_dom_sf"/>
</dbReference>
<dbReference type="Gene3D" id="3.40.50.410">
    <property type="entry name" value="von Willebrand factor, type A domain"/>
    <property type="match status" value="1"/>
</dbReference>
<feature type="compositionally biased region" description="Low complexity" evidence="1">
    <location>
        <begin position="215"/>
        <end position="229"/>
    </location>
</feature>
<feature type="domain" description="VWFA" evidence="3">
    <location>
        <begin position="299"/>
        <end position="584"/>
    </location>
</feature>
<dbReference type="CDD" id="cd00198">
    <property type="entry name" value="vWFA"/>
    <property type="match status" value="1"/>
</dbReference>
<proteinExistence type="predicted"/>
<dbReference type="EMBL" id="JAMZFV010000025">
    <property type="protein sequence ID" value="MCP1111197.1"/>
    <property type="molecule type" value="Genomic_DNA"/>
</dbReference>
<evidence type="ECO:0000256" key="1">
    <source>
        <dbReference type="SAM" id="MobiDB-lite"/>
    </source>
</evidence>
<dbReference type="RefSeq" id="WP_262070074.1">
    <property type="nucleotide sequence ID" value="NZ_JAMXOC010000025.1"/>
</dbReference>
<evidence type="ECO:0000256" key="2">
    <source>
        <dbReference type="SAM" id="SignalP"/>
    </source>
</evidence>
<keyword evidence="2" id="KW-0732">Signal</keyword>
<protein>
    <submittedName>
        <fullName evidence="4">VWA domain-containing protein</fullName>
    </submittedName>
</protein>
<feature type="region of interest" description="Disordered" evidence="1">
    <location>
        <begin position="212"/>
        <end position="241"/>
    </location>
</feature>
<organism evidence="4 5">
    <name type="scientific">Ohessyouella blattaphilus</name>
    <dbReference type="NCBI Taxonomy" id="2949333"/>
    <lineage>
        <taxon>Bacteria</taxon>
        <taxon>Bacillati</taxon>
        <taxon>Bacillota</taxon>
        <taxon>Clostridia</taxon>
        <taxon>Lachnospirales</taxon>
        <taxon>Lachnospiraceae</taxon>
        <taxon>Ohessyouella</taxon>
    </lineage>
</organism>
<dbReference type="Proteomes" id="UP001523565">
    <property type="component" value="Unassembled WGS sequence"/>
</dbReference>
<comment type="caution">
    <text evidence="4">The sequence shown here is derived from an EMBL/GenBank/DDBJ whole genome shotgun (WGS) entry which is preliminary data.</text>
</comment>
<keyword evidence="5" id="KW-1185">Reference proteome</keyword>